<keyword evidence="2" id="KW-0812">Transmembrane</keyword>
<evidence type="ECO:0000313" key="3">
    <source>
        <dbReference type="EMBL" id="TFK32935.1"/>
    </source>
</evidence>
<gene>
    <name evidence="3" type="ORF">BDQ12DRAFT_739087</name>
</gene>
<feature type="compositionally biased region" description="Basic and acidic residues" evidence="1">
    <location>
        <begin position="1188"/>
        <end position="1198"/>
    </location>
</feature>
<evidence type="ECO:0000256" key="2">
    <source>
        <dbReference type="SAM" id="Phobius"/>
    </source>
</evidence>
<protein>
    <submittedName>
        <fullName evidence="3">Uncharacterized protein</fullName>
    </submittedName>
</protein>
<feature type="region of interest" description="Disordered" evidence="1">
    <location>
        <begin position="1098"/>
        <end position="1198"/>
    </location>
</feature>
<keyword evidence="2" id="KW-0472">Membrane</keyword>
<keyword evidence="2" id="KW-1133">Transmembrane helix</keyword>
<reference evidence="3 4" key="1">
    <citation type="journal article" date="2019" name="Nat. Ecol. Evol.">
        <title>Megaphylogeny resolves global patterns of mushroom evolution.</title>
        <authorList>
            <person name="Varga T."/>
            <person name="Krizsan K."/>
            <person name="Foldi C."/>
            <person name="Dima B."/>
            <person name="Sanchez-Garcia M."/>
            <person name="Sanchez-Ramirez S."/>
            <person name="Szollosi G.J."/>
            <person name="Szarkandi J.G."/>
            <person name="Papp V."/>
            <person name="Albert L."/>
            <person name="Andreopoulos W."/>
            <person name="Angelini C."/>
            <person name="Antonin V."/>
            <person name="Barry K.W."/>
            <person name="Bougher N.L."/>
            <person name="Buchanan P."/>
            <person name="Buyck B."/>
            <person name="Bense V."/>
            <person name="Catcheside P."/>
            <person name="Chovatia M."/>
            <person name="Cooper J."/>
            <person name="Damon W."/>
            <person name="Desjardin D."/>
            <person name="Finy P."/>
            <person name="Geml J."/>
            <person name="Haridas S."/>
            <person name="Hughes K."/>
            <person name="Justo A."/>
            <person name="Karasinski D."/>
            <person name="Kautmanova I."/>
            <person name="Kiss B."/>
            <person name="Kocsube S."/>
            <person name="Kotiranta H."/>
            <person name="LaButti K.M."/>
            <person name="Lechner B.E."/>
            <person name="Liimatainen K."/>
            <person name="Lipzen A."/>
            <person name="Lukacs Z."/>
            <person name="Mihaltcheva S."/>
            <person name="Morgado L.N."/>
            <person name="Niskanen T."/>
            <person name="Noordeloos M.E."/>
            <person name="Ohm R.A."/>
            <person name="Ortiz-Santana B."/>
            <person name="Ovrebo C."/>
            <person name="Racz N."/>
            <person name="Riley R."/>
            <person name="Savchenko A."/>
            <person name="Shiryaev A."/>
            <person name="Soop K."/>
            <person name="Spirin V."/>
            <person name="Szebenyi C."/>
            <person name="Tomsovsky M."/>
            <person name="Tulloss R.E."/>
            <person name="Uehling J."/>
            <person name="Grigoriev I.V."/>
            <person name="Vagvolgyi C."/>
            <person name="Papp T."/>
            <person name="Martin F.M."/>
            <person name="Miettinen O."/>
            <person name="Hibbett D.S."/>
            <person name="Nagy L.G."/>
        </authorList>
    </citation>
    <scope>NUCLEOTIDE SEQUENCE [LARGE SCALE GENOMIC DNA]</scope>
    <source>
        <strain evidence="3 4">CBS 166.37</strain>
    </source>
</reference>
<evidence type="ECO:0000256" key="1">
    <source>
        <dbReference type="SAM" id="MobiDB-lite"/>
    </source>
</evidence>
<feature type="transmembrane region" description="Helical" evidence="2">
    <location>
        <begin position="229"/>
        <end position="250"/>
    </location>
</feature>
<keyword evidence="4" id="KW-1185">Reference proteome</keyword>
<evidence type="ECO:0000313" key="4">
    <source>
        <dbReference type="Proteomes" id="UP000308652"/>
    </source>
</evidence>
<feature type="compositionally biased region" description="Acidic residues" evidence="1">
    <location>
        <begin position="199"/>
        <end position="214"/>
    </location>
</feature>
<dbReference type="AlphaFoldDB" id="A0A5C3LJN8"/>
<feature type="region of interest" description="Disordered" evidence="1">
    <location>
        <begin position="152"/>
        <end position="182"/>
    </location>
</feature>
<feature type="region of interest" description="Disordered" evidence="1">
    <location>
        <begin position="195"/>
        <end position="218"/>
    </location>
</feature>
<sequence>MFAALTLKSSPRVFQLGSLLVSIVFSLLYPTLEYHLQPLFPLLGQAQKNGHLRAQNADFGYAPVKSSNARVRNVKITAGSFSAYLASSTQKAEARTLVTFASYGMDQLSDASASSLKSDRDLPATFINDTDATSTPKPILLIPFRAYPTPSATWPPVKNSQPPPGGNGGRRGGNSNDDYGYGRPSWVPIVKLGGRKVDEEDEGGDPDDPDDDPNSEAGMPLNKDLVVAYFHWVIFFMVLSSLLMPTFRFIRCWILRTVRLFESSNLPSTANRLSNNDKDKVEVPALSPSGLSVTEEPVSSSINLKPGLSSILTKSILSSNTCLNLDYVHTSTVLPTLPSVPITNSNSTLSPGPTLPVYTPSIHAYTPASYSSSIQVSSPSALSFEVAVKAPTYTSTAAWRHILGLLTGSLLGAFGTLAFLVLRVVFRERVVAVDTEQDVVVKNKNKNGQAAGALEQEDENIVAIKEEIKSLDMVEDEETLVAGIEEVSAQDEDDVFVRVAGIKKSEIAVLGVEERNVAVIAGFMEQVFAAVTLKEEEKTTCASAAMEDIAAAAADVMNEEKAKTCAISVVLESTARAVTKTKELVKVEELSPTPAEGLVLEVAVESVQQDHPILNEPEDRMKAETNEADEQMTTQASTAELAKHEDEDSKVVVTGDEEQEAPEVVLEDRCTAPEPEARIVANDVSSTDEQAKIAEYAEEFNLLEGFEVMIPVASVVHSTIEVDHSLQRASSPVSFDEWASMFNDKEAGDKNVKCFTLEGEGTARVLEGSEHPQVEVSEGGLLDVREGSVFVVGKEISLELDEDAHVQLGKDDSLEVGACVLLELIETALLGVGEAAPLEASEGAQVDASADDLLAGGIGASDMDAERVLAQVEAKSNNDEESVIFDYGATNSYNAFAKQVHQALQSSPFSSSTLPKTSPLELSSPESDTPASKSVLSKCQKKRLRLKKCRERWKAALAEEVEKQATDDSTVSAAATSSIAHSPSAATVSSKPSAPAPPAVPPLTAPACVTSQTASRPPQIVLHSPHTHQHPFTTTQHPNSTPQQRYDIRPGQACNTLQAANTTRRPFSGAHRPYQTPQPPLAVPQCLNHTPQRTYAAPHYSHASPQHPYTDPARSFGTPRGSYPTPSDAYTHPRIHQTPYRQAPQTPVAFTAPAPPGPRSSYSPVRSPFTPVRASGSCKIPNSAPPRLPDRVRRGVTN</sequence>
<feature type="region of interest" description="Disordered" evidence="1">
    <location>
        <begin position="908"/>
        <end position="937"/>
    </location>
</feature>
<feature type="transmembrane region" description="Helical" evidence="2">
    <location>
        <begin position="12"/>
        <end position="32"/>
    </location>
</feature>
<feature type="transmembrane region" description="Helical" evidence="2">
    <location>
        <begin position="402"/>
        <end position="426"/>
    </location>
</feature>
<feature type="region of interest" description="Disordered" evidence="1">
    <location>
        <begin position="1024"/>
        <end position="1045"/>
    </location>
</feature>
<name>A0A5C3LJN8_9AGAR</name>
<dbReference type="Proteomes" id="UP000308652">
    <property type="component" value="Unassembled WGS sequence"/>
</dbReference>
<organism evidence="3 4">
    <name type="scientific">Crucibulum laeve</name>
    <dbReference type="NCBI Taxonomy" id="68775"/>
    <lineage>
        <taxon>Eukaryota</taxon>
        <taxon>Fungi</taxon>
        <taxon>Dikarya</taxon>
        <taxon>Basidiomycota</taxon>
        <taxon>Agaricomycotina</taxon>
        <taxon>Agaricomycetes</taxon>
        <taxon>Agaricomycetidae</taxon>
        <taxon>Agaricales</taxon>
        <taxon>Agaricineae</taxon>
        <taxon>Nidulariaceae</taxon>
        <taxon>Crucibulum</taxon>
    </lineage>
</organism>
<feature type="region of interest" description="Disordered" evidence="1">
    <location>
        <begin position="625"/>
        <end position="662"/>
    </location>
</feature>
<proteinExistence type="predicted"/>
<feature type="compositionally biased region" description="Basic and acidic residues" evidence="1">
    <location>
        <begin position="641"/>
        <end position="650"/>
    </location>
</feature>
<accession>A0A5C3LJN8</accession>
<dbReference type="EMBL" id="ML213659">
    <property type="protein sequence ID" value="TFK32935.1"/>
    <property type="molecule type" value="Genomic_DNA"/>
</dbReference>